<gene>
    <name evidence="1" type="ORF">AQJ54_02735</name>
</gene>
<dbReference type="EMBL" id="LMWV01000002">
    <property type="protein sequence ID" value="KUN71688.1"/>
    <property type="molecule type" value="Genomic_DNA"/>
</dbReference>
<name>A0A101SD81_9ACTN</name>
<keyword evidence="2" id="KW-1185">Reference proteome</keyword>
<evidence type="ECO:0000313" key="2">
    <source>
        <dbReference type="Proteomes" id="UP000054375"/>
    </source>
</evidence>
<sequence>MAATLRALLSGSDPVSGALLAQVPHARVVGRCGCGCATVDLEVDRTAAAPAPPHDNPAVEEGYAGPHSAGVLVCTEDGYLSLLEIYSVADEPVSAWPDPRHIER</sequence>
<dbReference type="Proteomes" id="UP000054375">
    <property type="component" value="Unassembled WGS sequence"/>
</dbReference>
<dbReference type="AlphaFoldDB" id="A0A101SD81"/>
<reference evidence="1 2" key="1">
    <citation type="submission" date="2015-10" db="EMBL/GenBank/DDBJ databases">
        <title>Draft genome sequence of Streptomyces griseorubiginosus DSM 40469, type strain for the species Streptomyces griseorubiginosus.</title>
        <authorList>
            <person name="Ruckert C."/>
            <person name="Winkler A."/>
            <person name="Kalinowski J."/>
            <person name="Kampfer P."/>
            <person name="Glaeser S."/>
        </authorList>
    </citation>
    <scope>NUCLEOTIDE SEQUENCE [LARGE SCALE GENOMIC DNA]</scope>
    <source>
        <strain evidence="1 2">DSM 40469</strain>
    </source>
</reference>
<evidence type="ECO:0000313" key="1">
    <source>
        <dbReference type="EMBL" id="KUN71688.1"/>
    </source>
</evidence>
<proteinExistence type="predicted"/>
<accession>A0A101SD81</accession>
<comment type="caution">
    <text evidence="1">The sequence shown here is derived from an EMBL/GenBank/DDBJ whole genome shotgun (WGS) entry which is preliminary data.</text>
</comment>
<protein>
    <submittedName>
        <fullName evidence="1">Uncharacterized protein</fullName>
    </submittedName>
</protein>
<organism evidence="1 2">
    <name type="scientific">Streptomyces griseorubiginosus</name>
    <dbReference type="NCBI Taxonomy" id="67304"/>
    <lineage>
        <taxon>Bacteria</taxon>
        <taxon>Bacillati</taxon>
        <taxon>Actinomycetota</taxon>
        <taxon>Actinomycetes</taxon>
        <taxon>Kitasatosporales</taxon>
        <taxon>Streptomycetaceae</taxon>
        <taxon>Streptomyces</taxon>
    </lineage>
</organism>